<feature type="active site" description="Proton acceptor" evidence="2">
    <location>
        <position position="120"/>
    </location>
</feature>
<dbReference type="HAMAP" id="MF_01940">
    <property type="entry name" value="RNA_CPDase"/>
    <property type="match status" value="1"/>
</dbReference>
<dbReference type="PANTHER" id="PTHR35561">
    <property type="entry name" value="RNA 2',3'-CYCLIC PHOSPHODIESTERASE"/>
    <property type="match status" value="1"/>
</dbReference>
<accession>A0ABX5JG79</accession>
<dbReference type="SUPFAM" id="SSF55144">
    <property type="entry name" value="LigT-like"/>
    <property type="match status" value="1"/>
</dbReference>
<dbReference type="Proteomes" id="UP000240800">
    <property type="component" value="Unassembled WGS sequence"/>
</dbReference>
<evidence type="ECO:0000313" key="3">
    <source>
        <dbReference type="EMBL" id="PTM81762.1"/>
    </source>
</evidence>
<name>A0ABX5JG79_9RHOB</name>
<dbReference type="InterPro" id="IPR009097">
    <property type="entry name" value="Cyclic_Pdiesterase"/>
</dbReference>
<evidence type="ECO:0000256" key="2">
    <source>
        <dbReference type="HAMAP-Rule" id="MF_01940"/>
    </source>
</evidence>
<gene>
    <name evidence="3" type="ORF">C8J29_101708</name>
</gene>
<evidence type="ECO:0000256" key="1">
    <source>
        <dbReference type="ARBA" id="ARBA00022801"/>
    </source>
</evidence>
<dbReference type="GO" id="GO:0016874">
    <property type="term" value="F:ligase activity"/>
    <property type="evidence" value="ECO:0007669"/>
    <property type="project" value="UniProtKB-KW"/>
</dbReference>
<comment type="similarity">
    <text evidence="2">Belongs to the 2H phosphoesterase superfamily. ThpR family.</text>
</comment>
<feature type="short sequence motif" description="HXTX 1" evidence="2">
    <location>
        <begin position="37"/>
        <end position="40"/>
    </location>
</feature>
<dbReference type="EMBL" id="PZZW01000001">
    <property type="protein sequence ID" value="PTM81762.1"/>
    <property type="molecule type" value="Genomic_DNA"/>
</dbReference>
<evidence type="ECO:0000313" key="4">
    <source>
        <dbReference type="Proteomes" id="UP000240800"/>
    </source>
</evidence>
<dbReference type="EC" id="3.1.4.58" evidence="2"/>
<dbReference type="PANTHER" id="PTHR35561:SF1">
    <property type="entry name" value="RNA 2',3'-CYCLIC PHOSPHODIESTERASE"/>
    <property type="match status" value="1"/>
</dbReference>
<dbReference type="RefSeq" id="WP_069330583.1">
    <property type="nucleotide sequence ID" value="NZ_MABH01000047.1"/>
</dbReference>
<keyword evidence="1 2" id="KW-0378">Hydrolase</keyword>
<dbReference type="Gene3D" id="3.90.1140.10">
    <property type="entry name" value="Cyclic phosphodiesterase"/>
    <property type="match status" value="1"/>
</dbReference>
<feature type="active site" description="Proton donor" evidence="2">
    <location>
        <position position="37"/>
    </location>
</feature>
<dbReference type="NCBIfam" id="TIGR02258">
    <property type="entry name" value="2_5_ligase"/>
    <property type="match status" value="1"/>
</dbReference>
<keyword evidence="3" id="KW-0436">Ligase</keyword>
<dbReference type="Pfam" id="PF13563">
    <property type="entry name" value="2_5_RNA_ligase2"/>
    <property type="match status" value="1"/>
</dbReference>
<comment type="caution">
    <text evidence="3">The sequence shown here is derived from an EMBL/GenBank/DDBJ whole genome shotgun (WGS) entry which is preliminary data.</text>
</comment>
<protein>
    <recommendedName>
        <fullName evidence="2">RNA 2',3'-cyclic phosphodiesterase</fullName>
        <shortName evidence="2">RNA 2',3'-CPDase</shortName>
        <ecNumber evidence="2">3.1.4.58</ecNumber>
    </recommendedName>
</protein>
<dbReference type="InterPro" id="IPR004175">
    <property type="entry name" value="RNA_CPDase"/>
</dbReference>
<sequence>MIRAFVALDLPAEVRSALAVQQFLLPLPRKVEPENFHLTLLFLGEVAEPVLEAAHEGFEAILRPPFDLEVAGLGLFGGERPRAVWAGIRPSEPLARLQAKIERAARVAGIEPERRRFSPHVTLGRFAPPPPEERFRLERAVAEGASFRGGRFEVTRFVLYRSHLGPKGARYEELATYPLRGPAQTGGLRSSRP</sequence>
<proteinExistence type="inferred from homology"/>
<comment type="function">
    <text evidence="2">Hydrolyzes RNA 2',3'-cyclic phosphodiester to an RNA 2'-phosphomonoester.</text>
</comment>
<reference evidence="3 4" key="1">
    <citation type="submission" date="2018-04" db="EMBL/GenBank/DDBJ databases">
        <title>Genomic Encyclopedia of Type Strains, Phase III (KMG-III): the genomes of soil and plant-associated and newly described type strains.</title>
        <authorList>
            <person name="Whitman W."/>
        </authorList>
    </citation>
    <scope>NUCLEOTIDE SEQUENCE [LARGE SCALE GENOMIC DNA]</scope>
    <source>
        <strain evidence="3 4">JA192</strain>
    </source>
</reference>
<organism evidence="3 4">
    <name type="scientific">Cereibacter johrii</name>
    <dbReference type="NCBI Taxonomy" id="445629"/>
    <lineage>
        <taxon>Bacteria</taxon>
        <taxon>Pseudomonadati</taxon>
        <taxon>Pseudomonadota</taxon>
        <taxon>Alphaproteobacteria</taxon>
        <taxon>Rhodobacterales</taxon>
        <taxon>Paracoccaceae</taxon>
        <taxon>Cereibacter</taxon>
    </lineage>
</organism>
<feature type="short sequence motif" description="HXTX 2" evidence="2">
    <location>
        <begin position="120"/>
        <end position="123"/>
    </location>
</feature>
<keyword evidence="4" id="KW-1185">Reference proteome</keyword>
<comment type="catalytic activity">
    <reaction evidence="2">
        <text>a 3'-end 2',3'-cyclophospho-ribonucleotide-RNA + H2O = a 3'-end 2'-phospho-ribonucleotide-RNA + H(+)</text>
        <dbReference type="Rhea" id="RHEA:11828"/>
        <dbReference type="Rhea" id="RHEA-COMP:10464"/>
        <dbReference type="Rhea" id="RHEA-COMP:17353"/>
        <dbReference type="ChEBI" id="CHEBI:15377"/>
        <dbReference type="ChEBI" id="CHEBI:15378"/>
        <dbReference type="ChEBI" id="CHEBI:83064"/>
        <dbReference type="ChEBI" id="CHEBI:173113"/>
        <dbReference type="EC" id="3.1.4.58"/>
    </reaction>
</comment>